<evidence type="ECO:0000313" key="3">
    <source>
        <dbReference type="Proteomes" id="UP000652761"/>
    </source>
</evidence>
<evidence type="ECO:0000259" key="1">
    <source>
        <dbReference type="Pfam" id="PF03732"/>
    </source>
</evidence>
<protein>
    <recommendedName>
        <fullName evidence="1">Retrotransposon gag domain-containing protein</fullName>
    </recommendedName>
</protein>
<dbReference type="OrthoDB" id="425619at2759"/>
<dbReference type="InterPro" id="IPR005162">
    <property type="entry name" value="Retrotrans_gag_dom"/>
</dbReference>
<name>A0A843TN27_COLES</name>
<dbReference type="PANTHER" id="PTHR33223">
    <property type="entry name" value="CCHC-TYPE DOMAIN-CONTAINING PROTEIN"/>
    <property type="match status" value="1"/>
</dbReference>
<feature type="non-terminal residue" evidence="2">
    <location>
        <position position="1"/>
    </location>
</feature>
<gene>
    <name evidence="2" type="ORF">Taro_004722</name>
</gene>
<organism evidence="2 3">
    <name type="scientific">Colocasia esculenta</name>
    <name type="common">Wild taro</name>
    <name type="synonym">Arum esculentum</name>
    <dbReference type="NCBI Taxonomy" id="4460"/>
    <lineage>
        <taxon>Eukaryota</taxon>
        <taxon>Viridiplantae</taxon>
        <taxon>Streptophyta</taxon>
        <taxon>Embryophyta</taxon>
        <taxon>Tracheophyta</taxon>
        <taxon>Spermatophyta</taxon>
        <taxon>Magnoliopsida</taxon>
        <taxon>Liliopsida</taxon>
        <taxon>Araceae</taxon>
        <taxon>Aroideae</taxon>
        <taxon>Colocasieae</taxon>
        <taxon>Colocasia</taxon>
    </lineage>
</organism>
<dbReference type="AlphaFoldDB" id="A0A843TN27"/>
<reference evidence="2" key="1">
    <citation type="submission" date="2017-07" db="EMBL/GenBank/DDBJ databases">
        <title>Taro Niue Genome Assembly and Annotation.</title>
        <authorList>
            <person name="Atibalentja N."/>
            <person name="Keating K."/>
            <person name="Fields C.J."/>
        </authorList>
    </citation>
    <scope>NUCLEOTIDE SEQUENCE</scope>
    <source>
        <strain evidence="2">Niue_2</strain>
        <tissue evidence="2">Leaf</tissue>
    </source>
</reference>
<proteinExistence type="predicted"/>
<accession>A0A843TN27</accession>
<dbReference type="Pfam" id="PF03732">
    <property type="entry name" value="Retrotrans_gag"/>
    <property type="match status" value="1"/>
</dbReference>
<sequence>LNPRRSDFTAARKTSLVESGQQVEAEQQCKTFLEKLFRVLAWRLLVFVIVLAICRQATSTSHLSTDEDFLSYGSSGRPHLFIGTPDPDEAENWVKVMEQIFRVMQCSEQEKVLLATFQLDCDARAWWEAASRQLFNINIEWDKFLELFNTKYFSERIREKKANEFTNLKQRMTSVAEYEAQFERLAQYAPHLVIMVLRAQLVEDTMELLEKIHKKKGRDSCAQSGCFLVVVLEAVAIRPLLSFLRWLELVAERRRLMRSGSATVGARRRWQARREGPFVVVWGTSGCSIPTVGLPVDVTTAENVATSEKVSPQLGATLSRHWWSVGLPSEPSDEERGSVPVSRAVPCVPALADGPFGGFQKGCRVCLCLLGLSWLQASCAVSVGGCDASSLSPDAQHLRACSCGSQTLCSARGAGWFYLWTLDLVKVWDVGACVVRLWSHVVAPVFRELLCLGGACRGFASALCLTALVLRKSFPTALAGTQAIFHEELSSSGRLEDGKKVPSIISRKEENATEVDDATRDASLMADALSGFLGFYHGVAHRRDLATSMVDVALPGYSRRWPNPLRPYSQGISNLPFSSGVNPPLLRGSDPYLPQVKVQSDRRIPPPILPQNPVFLPRGQTPHHSVLGPSISRNRATLLQQRSDLDPLQLQHIIRLSLLPSPSALHKYDCHLMAYLFRKSLDGLALEWFYSLPPEEAEDFQIVQERFLQQFQDRVGPEYSFVDLVAEKMKPEEEFSTYVDQWRSLAANVCCPMPEEEKVKLLISNATLTY</sequence>
<dbReference type="EMBL" id="NMUH01000128">
    <property type="protein sequence ID" value="MQL72371.1"/>
    <property type="molecule type" value="Genomic_DNA"/>
</dbReference>
<comment type="caution">
    <text evidence="2">The sequence shown here is derived from an EMBL/GenBank/DDBJ whole genome shotgun (WGS) entry which is preliminary data.</text>
</comment>
<evidence type="ECO:0000313" key="2">
    <source>
        <dbReference type="EMBL" id="MQL72371.1"/>
    </source>
</evidence>
<keyword evidence="3" id="KW-1185">Reference proteome</keyword>
<feature type="domain" description="Retrotransposon gag" evidence="1">
    <location>
        <begin position="114"/>
        <end position="192"/>
    </location>
</feature>
<dbReference type="PANTHER" id="PTHR33223:SF8">
    <property type="entry name" value="OS04G0172440 PROTEIN"/>
    <property type="match status" value="1"/>
</dbReference>
<dbReference type="Proteomes" id="UP000652761">
    <property type="component" value="Unassembled WGS sequence"/>
</dbReference>